<dbReference type="EMBL" id="QJKJ01007945">
    <property type="protein sequence ID" value="RDX81393.1"/>
    <property type="molecule type" value="Genomic_DNA"/>
</dbReference>
<sequence>MPTKFQGMWLQYFGGMISIINDSNPNEWSLQNITSILKTLGYKEGLVKLSDDACAMKIAKTTLSICFKKVEIETGSGSETKSEVHVEEIDDSEDEQDDNGWMHYLLQEGVPMLITVEDGLRFKKNDKVGGTYRLKILIDVHTSDFHDNKDVKERNWIRALKSNMLNCEIIVRRLEELIQVQAFLCLLINKIRMKIQYFQGCIHTNDWIEWLLFKGSIWRDLVAVVIVELENKNSWSWFLTTLLDDIRRDKR</sequence>
<protein>
    <submittedName>
        <fullName evidence="1">Uncharacterized protein</fullName>
    </submittedName>
</protein>
<name>A0A371FTL1_MUCPR</name>
<organism evidence="1 2">
    <name type="scientific">Mucuna pruriens</name>
    <name type="common">Velvet bean</name>
    <name type="synonym">Dolichos pruriens</name>
    <dbReference type="NCBI Taxonomy" id="157652"/>
    <lineage>
        <taxon>Eukaryota</taxon>
        <taxon>Viridiplantae</taxon>
        <taxon>Streptophyta</taxon>
        <taxon>Embryophyta</taxon>
        <taxon>Tracheophyta</taxon>
        <taxon>Spermatophyta</taxon>
        <taxon>Magnoliopsida</taxon>
        <taxon>eudicotyledons</taxon>
        <taxon>Gunneridae</taxon>
        <taxon>Pentapetalae</taxon>
        <taxon>rosids</taxon>
        <taxon>fabids</taxon>
        <taxon>Fabales</taxon>
        <taxon>Fabaceae</taxon>
        <taxon>Papilionoideae</taxon>
        <taxon>50 kb inversion clade</taxon>
        <taxon>NPAAA clade</taxon>
        <taxon>indigoferoid/millettioid clade</taxon>
        <taxon>Phaseoleae</taxon>
        <taxon>Mucuna</taxon>
    </lineage>
</organism>
<evidence type="ECO:0000313" key="1">
    <source>
        <dbReference type="EMBL" id="RDX81393.1"/>
    </source>
</evidence>
<feature type="non-terminal residue" evidence="1">
    <location>
        <position position="251"/>
    </location>
</feature>
<proteinExistence type="predicted"/>
<reference evidence="1" key="1">
    <citation type="submission" date="2018-05" db="EMBL/GenBank/DDBJ databases">
        <title>Draft genome of Mucuna pruriens seed.</title>
        <authorList>
            <person name="Nnadi N.E."/>
            <person name="Vos R."/>
            <person name="Hasami M.H."/>
            <person name="Devisetty U.K."/>
            <person name="Aguiy J.C."/>
        </authorList>
    </citation>
    <scope>NUCLEOTIDE SEQUENCE [LARGE SCALE GENOMIC DNA]</scope>
    <source>
        <strain evidence="1">JCA_2017</strain>
    </source>
</reference>
<comment type="caution">
    <text evidence="1">The sequence shown here is derived from an EMBL/GenBank/DDBJ whole genome shotgun (WGS) entry which is preliminary data.</text>
</comment>
<dbReference type="AlphaFoldDB" id="A0A371FTL1"/>
<evidence type="ECO:0000313" key="2">
    <source>
        <dbReference type="Proteomes" id="UP000257109"/>
    </source>
</evidence>
<keyword evidence="2" id="KW-1185">Reference proteome</keyword>
<dbReference type="Proteomes" id="UP000257109">
    <property type="component" value="Unassembled WGS sequence"/>
</dbReference>
<gene>
    <name evidence="1" type="ORF">CR513_37944</name>
</gene>
<accession>A0A371FTL1</accession>